<dbReference type="PANTHER" id="PTHR37292">
    <property type="entry name" value="VNG6097C"/>
    <property type="match status" value="1"/>
</dbReference>
<gene>
    <name evidence="3" type="ORF">CGLAU_05660</name>
</gene>
<name>A0A1Q2HW88_9CORY</name>
<dbReference type="Pfam" id="PF03235">
    <property type="entry name" value="GmrSD_N"/>
    <property type="match status" value="1"/>
</dbReference>
<evidence type="ECO:0000313" key="3">
    <source>
        <dbReference type="EMBL" id="AQQ15103.1"/>
    </source>
</evidence>
<feature type="region of interest" description="Disordered" evidence="1">
    <location>
        <begin position="612"/>
        <end position="635"/>
    </location>
</feature>
<feature type="domain" description="GmrSD restriction endonucleases N-terminal" evidence="2">
    <location>
        <begin position="20"/>
        <end position="263"/>
    </location>
</feature>
<dbReference type="InterPro" id="IPR004919">
    <property type="entry name" value="GmrSD_N"/>
</dbReference>
<accession>A0A1Q2HW88</accession>
<dbReference type="Proteomes" id="UP000217209">
    <property type="component" value="Chromosome"/>
</dbReference>
<evidence type="ECO:0000256" key="1">
    <source>
        <dbReference type="SAM" id="MobiDB-lite"/>
    </source>
</evidence>
<dbReference type="KEGG" id="cgv:CGLAU_05660"/>
<dbReference type="AlphaFoldDB" id="A0A1Q2HW88"/>
<organism evidence="3 4">
    <name type="scientific">Corynebacterium glaucum</name>
    <dbReference type="NCBI Taxonomy" id="187491"/>
    <lineage>
        <taxon>Bacteria</taxon>
        <taxon>Bacillati</taxon>
        <taxon>Actinomycetota</taxon>
        <taxon>Actinomycetes</taxon>
        <taxon>Mycobacteriales</taxon>
        <taxon>Corynebacteriaceae</taxon>
        <taxon>Corynebacterium</taxon>
    </lineage>
</organism>
<evidence type="ECO:0000313" key="4">
    <source>
        <dbReference type="Proteomes" id="UP000217209"/>
    </source>
</evidence>
<reference evidence="3 4" key="1">
    <citation type="submission" date="2016-12" db="EMBL/GenBank/DDBJ databases">
        <authorList>
            <person name="Song W.-J."/>
            <person name="Kurnit D.M."/>
        </authorList>
    </citation>
    <scope>NUCLEOTIDE SEQUENCE [LARGE SCALE GENOMIC DNA]</scope>
    <source>
        <strain evidence="3 4">DSM 30827</strain>
    </source>
</reference>
<evidence type="ECO:0000259" key="2">
    <source>
        <dbReference type="Pfam" id="PF03235"/>
    </source>
</evidence>
<dbReference type="EMBL" id="CP019688">
    <property type="protein sequence ID" value="AQQ15103.1"/>
    <property type="molecule type" value="Genomic_DNA"/>
</dbReference>
<protein>
    <recommendedName>
        <fullName evidence="2">GmrSD restriction endonucleases N-terminal domain-containing protein</fullName>
    </recommendedName>
</protein>
<keyword evidence="4" id="KW-1185">Reference proteome</keyword>
<proteinExistence type="predicted"/>
<sequence length="635" mass="71251">MKTDLQFEGMGFTTPSYSLIDLFTRAERGELQLPDFQREYIWNTDRVRTLITSVLRGYPIGSFLALDTRNSPVRFRPRPLAGLQVEGVEPGLLLLDGQQRLTSLYHAFKGEGVIPTVDYLGEPIARRFFVDVRGAVASDPMPVESVFSVDLDGNVRSHFGPEIEGGINSREDMLRHGVIPVSLLMWKEGNDLLIDMAACTEDEGMRAAVKRFQNEVLRWLPAYDVPVIRVDRNTSQVGVGQIFAHANSAGLQMDVFELLTAMFANQDPGFKLAEHWAGVEKQLRQYPALDRVGRIEYLRSLALLITARKGQATGHRGDILTISLDDYRAHSDEVTRAYLQAAEFLADRRILSVDQVPYSSQLVPLATILARLAEHPGALDEDRARDRLNRWFWSGVFGELYGAHAPTIRAGLDVQEVTPWVLGHTDEEPRTVADAEFKESRLLNATEESGVFRGLFSLLMARGARDWRTGKEFSRETFEELQPSFHTVFSPAFCAGIGAEGALAHSALNRTPMGRRTEVVIEENEPKRYLPRLQSKSLLDDHEFDAVIEGHEISPQHLLSSNWDAFLEDRRERFVALIEYSMGKPVIRDVVGALGQPTGSQRGHATMADPVDVSEHTEHTEHTEHADQDTDHSED</sequence>
<dbReference type="PANTHER" id="PTHR37292:SF2">
    <property type="entry name" value="DUF262 DOMAIN-CONTAINING PROTEIN"/>
    <property type="match status" value="1"/>
</dbReference>
<feature type="compositionally biased region" description="Basic and acidic residues" evidence="1">
    <location>
        <begin position="613"/>
        <end position="635"/>
    </location>
</feature>